<reference evidence="7 8" key="1">
    <citation type="submission" date="2015-05" db="EMBL/GenBank/DDBJ databases">
        <title>Genome sequence of Mycobacterium haemophilum.</title>
        <authorList>
            <person name="Greninger A.L."/>
            <person name="Cunningham G."/>
            <person name="Miller S."/>
        </authorList>
    </citation>
    <scope>NUCLEOTIDE SEQUENCE [LARGE SCALE GENOMIC DNA]</scope>
    <source>
        <strain evidence="8">UC1</strain>
    </source>
</reference>
<dbReference type="InterPro" id="IPR007213">
    <property type="entry name" value="Ppm1/Ppm2/Tcmp"/>
</dbReference>
<dbReference type="EC" id="2.1.1.-" evidence="6"/>
<proteinExistence type="inferred from homology"/>
<dbReference type="FunFam" id="3.40.50.150:FF:000152">
    <property type="entry name" value="S-adenosyl-L-methionine-dependent methyltransferase"/>
    <property type="match status" value="1"/>
</dbReference>
<keyword evidence="5 6" id="KW-0949">S-adenosyl-L-methionine</keyword>
<evidence type="ECO:0000313" key="8">
    <source>
        <dbReference type="Proteomes" id="UP000036334"/>
    </source>
</evidence>
<dbReference type="AlphaFoldDB" id="A0A0I9VHC4"/>
<dbReference type="STRING" id="1202450.B586_12435"/>
<accession>A0A0I9VHC4</accession>
<protein>
    <recommendedName>
        <fullName evidence="6">S-adenosyl-L-methionine-dependent methyltransferase</fullName>
        <ecNumber evidence="6">2.1.1.-</ecNumber>
    </recommendedName>
</protein>
<dbReference type="Pfam" id="PF04072">
    <property type="entry name" value="LCM"/>
    <property type="match status" value="1"/>
</dbReference>
<evidence type="ECO:0000313" key="7">
    <source>
        <dbReference type="EMBL" id="KLO37190.1"/>
    </source>
</evidence>
<evidence type="ECO:0000256" key="5">
    <source>
        <dbReference type="ARBA" id="ARBA00022691"/>
    </source>
</evidence>
<evidence type="ECO:0000256" key="1">
    <source>
        <dbReference type="ARBA" id="ARBA00003907"/>
    </source>
</evidence>
<evidence type="ECO:0000256" key="3">
    <source>
        <dbReference type="ARBA" id="ARBA00022603"/>
    </source>
</evidence>
<dbReference type="GO" id="GO:0008168">
    <property type="term" value="F:methyltransferase activity"/>
    <property type="evidence" value="ECO:0007669"/>
    <property type="project" value="UniProtKB-UniRule"/>
</dbReference>
<evidence type="ECO:0000256" key="2">
    <source>
        <dbReference type="ARBA" id="ARBA00008138"/>
    </source>
</evidence>
<dbReference type="PANTHER" id="PTHR43619:SF2">
    <property type="entry name" value="S-ADENOSYL-L-METHIONINE-DEPENDENT METHYLTRANSFERASES SUPERFAMILY PROTEIN"/>
    <property type="match status" value="1"/>
</dbReference>
<dbReference type="NCBIfam" id="TIGR00027">
    <property type="entry name" value="mthyl_TIGR00027"/>
    <property type="match status" value="1"/>
</dbReference>
<dbReference type="Proteomes" id="UP000036334">
    <property type="component" value="Unassembled WGS sequence"/>
</dbReference>
<keyword evidence="8" id="KW-1185">Reference proteome</keyword>
<dbReference type="RefSeq" id="WP_047313976.1">
    <property type="nucleotide sequence ID" value="NZ_LDPQ01000003.1"/>
</dbReference>
<dbReference type="InterPro" id="IPR011610">
    <property type="entry name" value="SAM_mthyl_Trfase_ML2640-like"/>
</dbReference>
<organism evidence="7 8">
    <name type="scientific">Mycobacterium haemophilum</name>
    <dbReference type="NCBI Taxonomy" id="29311"/>
    <lineage>
        <taxon>Bacteria</taxon>
        <taxon>Bacillati</taxon>
        <taxon>Actinomycetota</taxon>
        <taxon>Actinomycetes</taxon>
        <taxon>Mycobacteriales</taxon>
        <taxon>Mycobacteriaceae</taxon>
        <taxon>Mycobacterium</taxon>
    </lineage>
</organism>
<comment type="similarity">
    <text evidence="2 6">Belongs to the UPF0677 family.</text>
</comment>
<dbReference type="Gene3D" id="3.40.50.150">
    <property type="entry name" value="Vaccinia Virus protein VP39"/>
    <property type="match status" value="1"/>
</dbReference>
<dbReference type="PATRIC" id="fig|29311.18.peg.2790"/>
<keyword evidence="3 6" id="KW-0489">Methyltransferase</keyword>
<keyword evidence="4 7" id="KW-0808">Transferase</keyword>
<comment type="caution">
    <text evidence="7">The sequence shown here is derived from an EMBL/GenBank/DDBJ whole genome shotgun (WGS) entry which is preliminary data.</text>
</comment>
<sequence length="311" mass="35109">MSTLRTHDDTWDITAGVGITAIVVAAARAAETDQPDPLIRDPYARLLTANAAIGLWNAMRDESMFTKLQSADPATSAVIDYVRRYQAVRTHFFDSYFADLVNSGVRQVVILASGLDSRAYRLDWPAECTVYEIDQPQVLDYKSATLAAHGVKPTVDRREVPIDLRHDWPAALRDEGFSATTPTAWLAEGLLIYLPADVHDRLFEQITELSSPGSRIAVETAASYSGERRAQLRERFRKAADELALEQRVYLQDLMYHDQDRAIVVDWLNAHGWRARAQCSLDEMRRLGRWIDGVPIANKDEFADFVTAERR</sequence>
<dbReference type="OrthoDB" id="9806164at2"/>
<dbReference type="GO" id="GO:0032259">
    <property type="term" value="P:methylation"/>
    <property type="evidence" value="ECO:0007669"/>
    <property type="project" value="UniProtKB-KW"/>
</dbReference>
<evidence type="ECO:0000256" key="4">
    <source>
        <dbReference type="ARBA" id="ARBA00022679"/>
    </source>
</evidence>
<dbReference type="InterPro" id="IPR029063">
    <property type="entry name" value="SAM-dependent_MTases_sf"/>
</dbReference>
<dbReference type="EMBL" id="LDPR01000006">
    <property type="protein sequence ID" value="KLO37190.1"/>
    <property type="molecule type" value="Genomic_DNA"/>
</dbReference>
<gene>
    <name evidence="7" type="ORF">ABH38_09870</name>
</gene>
<dbReference type="SUPFAM" id="SSF53335">
    <property type="entry name" value="S-adenosyl-L-methionine-dependent methyltransferases"/>
    <property type="match status" value="1"/>
</dbReference>
<dbReference type="PANTHER" id="PTHR43619">
    <property type="entry name" value="S-ADENOSYL-L-METHIONINE-DEPENDENT METHYLTRANSFERASE YKTD-RELATED"/>
    <property type="match status" value="1"/>
</dbReference>
<evidence type="ECO:0000256" key="6">
    <source>
        <dbReference type="RuleBase" id="RU362030"/>
    </source>
</evidence>
<comment type="function">
    <text evidence="1 6">Exhibits S-adenosyl-L-methionine-dependent methyltransferase activity.</text>
</comment>
<name>A0A0I9VHC4_9MYCO</name>